<reference evidence="2" key="1">
    <citation type="journal article" date="2020" name="Stud. Mycol.">
        <title>101 Dothideomycetes genomes: a test case for predicting lifestyles and emergence of pathogens.</title>
        <authorList>
            <person name="Haridas S."/>
            <person name="Albert R."/>
            <person name="Binder M."/>
            <person name="Bloem J."/>
            <person name="Labutti K."/>
            <person name="Salamov A."/>
            <person name="Andreopoulos B."/>
            <person name="Baker S."/>
            <person name="Barry K."/>
            <person name="Bills G."/>
            <person name="Bluhm B."/>
            <person name="Cannon C."/>
            <person name="Castanera R."/>
            <person name="Culley D."/>
            <person name="Daum C."/>
            <person name="Ezra D."/>
            <person name="Gonzalez J."/>
            <person name="Henrissat B."/>
            <person name="Kuo A."/>
            <person name="Liang C."/>
            <person name="Lipzen A."/>
            <person name="Lutzoni F."/>
            <person name="Magnuson J."/>
            <person name="Mondo S."/>
            <person name="Nolan M."/>
            <person name="Ohm R."/>
            <person name="Pangilinan J."/>
            <person name="Park H.-J."/>
            <person name="Ramirez L."/>
            <person name="Alfaro M."/>
            <person name="Sun H."/>
            <person name="Tritt A."/>
            <person name="Yoshinaga Y."/>
            <person name="Zwiers L.-H."/>
            <person name="Turgeon B."/>
            <person name="Goodwin S."/>
            <person name="Spatafora J."/>
            <person name="Crous P."/>
            <person name="Grigoriev I."/>
        </authorList>
    </citation>
    <scope>NUCLEOTIDE SEQUENCE</scope>
    <source>
        <strain evidence="2">CBS 113389</strain>
    </source>
</reference>
<keyword evidence="1" id="KW-0732">Signal</keyword>
<evidence type="ECO:0000313" key="2">
    <source>
        <dbReference type="EMBL" id="KAF2482300.1"/>
    </source>
</evidence>
<accession>A0A6A6PQB4</accession>
<protein>
    <submittedName>
        <fullName evidence="2">Uncharacterized protein</fullName>
    </submittedName>
</protein>
<dbReference type="RefSeq" id="XP_033588870.1">
    <property type="nucleotide sequence ID" value="XM_033738101.1"/>
</dbReference>
<sequence length="237" mass="24608">MPSVIKYLALVGLASAYNGFICSCNDENGNNIEATGDTCVNFSQQGGYIDKNNNCDLPDGPPIQQQFLKFCQSDGKGGACVGEGKYADDSQSLAPPANKRGSVSKPFNSRILGRGASPPGACPPIGPCSSTGDPYTVRFEHGDSSCGGAEAYFAPTDGDLLTTSSGCSFDPGPYDGYVYLGGGTCGGVGHGLLQTMQFYDSDQNPIGQYDFTIGTKGSCFSMGAAAYYSWSVNNGSE</sequence>
<proteinExistence type="predicted"/>
<gene>
    <name evidence="2" type="ORF">BDY17DRAFT_346407</name>
</gene>
<dbReference type="EMBL" id="MU001636">
    <property type="protein sequence ID" value="KAF2482300.1"/>
    <property type="molecule type" value="Genomic_DNA"/>
</dbReference>
<organism evidence="2 3">
    <name type="scientific">Neohortaea acidophila</name>
    <dbReference type="NCBI Taxonomy" id="245834"/>
    <lineage>
        <taxon>Eukaryota</taxon>
        <taxon>Fungi</taxon>
        <taxon>Dikarya</taxon>
        <taxon>Ascomycota</taxon>
        <taxon>Pezizomycotina</taxon>
        <taxon>Dothideomycetes</taxon>
        <taxon>Dothideomycetidae</taxon>
        <taxon>Mycosphaerellales</taxon>
        <taxon>Teratosphaeriaceae</taxon>
        <taxon>Neohortaea</taxon>
    </lineage>
</organism>
<dbReference type="AlphaFoldDB" id="A0A6A6PQB4"/>
<evidence type="ECO:0000313" key="3">
    <source>
        <dbReference type="Proteomes" id="UP000799767"/>
    </source>
</evidence>
<keyword evidence="3" id="KW-1185">Reference proteome</keyword>
<feature type="chain" id="PRO_5025574822" evidence="1">
    <location>
        <begin position="17"/>
        <end position="237"/>
    </location>
</feature>
<name>A0A6A6PQB4_9PEZI</name>
<evidence type="ECO:0000256" key="1">
    <source>
        <dbReference type="SAM" id="SignalP"/>
    </source>
</evidence>
<dbReference type="PROSITE" id="PS51257">
    <property type="entry name" value="PROKAR_LIPOPROTEIN"/>
    <property type="match status" value="1"/>
</dbReference>
<feature type="signal peptide" evidence="1">
    <location>
        <begin position="1"/>
        <end position="16"/>
    </location>
</feature>
<dbReference type="GeneID" id="54479103"/>
<dbReference type="Proteomes" id="UP000799767">
    <property type="component" value="Unassembled WGS sequence"/>
</dbReference>